<keyword evidence="3 6" id="KW-0731">Sigma factor</keyword>
<dbReference type="AlphaFoldDB" id="A0A7V7TYS8"/>
<keyword evidence="10" id="KW-1185">Reference proteome</keyword>
<dbReference type="InterPro" id="IPR036388">
    <property type="entry name" value="WH-like_DNA-bd_sf"/>
</dbReference>
<gene>
    <name evidence="9" type="ORF">F6X38_17500</name>
</gene>
<dbReference type="Pfam" id="PF04545">
    <property type="entry name" value="Sigma70_r4"/>
    <property type="match status" value="1"/>
</dbReference>
<evidence type="ECO:0000256" key="2">
    <source>
        <dbReference type="ARBA" id="ARBA00023015"/>
    </source>
</evidence>
<keyword evidence="2 6" id="KW-0805">Transcription regulation</keyword>
<name>A0A7V7TYS8_9HYPH</name>
<evidence type="ECO:0000313" key="9">
    <source>
        <dbReference type="EMBL" id="KAB0677775.1"/>
    </source>
</evidence>
<comment type="similarity">
    <text evidence="1 6">Belongs to the sigma-70 factor family. ECF subfamily.</text>
</comment>
<evidence type="ECO:0000259" key="8">
    <source>
        <dbReference type="Pfam" id="PF04545"/>
    </source>
</evidence>
<dbReference type="PANTHER" id="PTHR43133:SF62">
    <property type="entry name" value="RNA POLYMERASE SIGMA FACTOR SIGZ"/>
    <property type="match status" value="1"/>
</dbReference>
<keyword evidence="4 6" id="KW-0238">DNA-binding</keyword>
<reference evidence="9 10" key="1">
    <citation type="submission" date="2019-09" db="EMBL/GenBank/DDBJ databases">
        <title>YIM 132180 draft genome.</title>
        <authorList>
            <person name="Zhang K."/>
        </authorList>
    </citation>
    <scope>NUCLEOTIDE SEQUENCE [LARGE SCALE GENOMIC DNA]</scope>
    <source>
        <strain evidence="9 10">YIM 132180</strain>
    </source>
</reference>
<dbReference type="PROSITE" id="PS01063">
    <property type="entry name" value="SIGMA70_ECF"/>
    <property type="match status" value="1"/>
</dbReference>
<dbReference type="SUPFAM" id="SSF88659">
    <property type="entry name" value="Sigma3 and sigma4 domains of RNA polymerase sigma factors"/>
    <property type="match status" value="1"/>
</dbReference>
<dbReference type="GO" id="GO:0016987">
    <property type="term" value="F:sigma factor activity"/>
    <property type="evidence" value="ECO:0007669"/>
    <property type="project" value="UniProtKB-KW"/>
</dbReference>
<accession>A0A7V7TYS8</accession>
<evidence type="ECO:0000259" key="7">
    <source>
        <dbReference type="Pfam" id="PF04542"/>
    </source>
</evidence>
<dbReference type="Gene3D" id="1.10.1740.10">
    <property type="match status" value="1"/>
</dbReference>
<dbReference type="InterPro" id="IPR014284">
    <property type="entry name" value="RNA_pol_sigma-70_dom"/>
</dbReference>
<dbReference type="InterPro" id="IPR007630">
    <property type="entry name" value="RNA_pol_sigma70_r4"/>
</dbReference>
<dbReference type="GO" id="GO:0003677">
    <property type="term" value="F:DNA binding"/>
    <property type="evidence" value="ECO:0007669"/>
    <property type="project" value="UniProtKB-KW"/>
</dbReference>
<feature type="domain" description="RNA polymerase sigma-70 region 4" evidence="8">
    <location>
        <begin position="133"/>
        <end position="181"/>
    </location>
</feature>
<dbReference type="InterPro" id="IPR013324">
    <property type="entry name" value="RNA_pol_sigma_r3/r4-like"/>
</dbReference>
<dbReference type="EMBL" id="VZDO01000015">
    <property type="protein sequence ID" value="KAB0677775.1"/>
    <property type="molecule type" value="Genomic_DNA"/>
</dbReference>
<dbReference type="InterPro" id="IPR013325">
    <property type="entry name" value="RNA_pol_sigma_r2"/>
</dbReference>
<dbReference type="Proteomes" id="UP000432089">
    <property type="component" value="Unassembled WGS sequence"/>
</dbReference>
<evidence type="ECO:0000256" key="4">
    <source>
        <dbReference type="ARBA" id="ARBA00023125"/>
    </source>
</evidence>
<dbReference type="Pfam" id="PF04542">
    <property type="entry name" value="Sigma70_r2"/>
    <property type="match status" value="1"/>
</dbReference>
<evidence type="ECO:0000313" key="10">
    <source>
        <dbReference type="Proteomes" id="UP000432089"/>
    </source>
</evidence>
<evidence type="ECO:0000256" key="3">
    <source>
        <dbReference type="ARBA" id="ARBA00023082"/>
    </source>
</evidence>
<dbReference type="PANTHER" id="PTHR43133">
    <property type="entry name" value="RNA POLYMERASE ECF-TYPE SIGMA FACTO"/>
    <property type="match status" value="1"/>
</dbReference>
<sequence>MTPDQGRQYLVDRLHAVAGGDRAALQDVYRRTSAKLFGTILRILPDREEAEDVLQETYLAVWNKADRFDATRASPVTWLATIARNRAIDRLRAIAPRGRSHGPLEAAAEIEDGAPGALAALEAGDEARRLAGCLETLEERARGAVVAAFYGGRTYEDLANSGGVPLGTMKSLIRRALIRLKGCLEA</sequence>
<dbReference type="InterPro" id="IPR007627">
    <property type="entry name" value="RNA_pol_sigma70_r2"/>
</dbReference>
<evidence type="ECO:0000256" key="1">
    <source>
        <dbReference type="ARBA" id="ARBA00010641"/>
    </source>
</evidence>
<dbReference type="InterPro" id="IPR039425">
    <property type="entry name" value="RNA_pol_sigma-70-like"/>
</dbReference>
<dbReference type="RefSeq" id="WP_150971893.1">
    <property type="nucleotide sequence ID" value="NZ_VZDO01000015.1"/>
</dbReference>
<dbReference type="InterPro" id="IPR000838">
    <property type="entry name" value="RNA_pol_sigma70_ECF_CS"/>
</dbReference>
<dbReference type="Gene3D" id="1.10.10.10">
    <property type="entry name" value="Winged helix-like DNA-binding domain superfamily/Winged helix DNA-binding domain"/>
    <property type="match status" value="1"/>
</dbReference>
<dbReference type="GO" id="GO:0006352">
    <property type="term" value="P:DNA-templated transcription initiation"/>
    <property type="evidence" value="ECO:0007669"/>
    <property type="project" value="InterPro"/>
</dbReference>
<dbReference type="SUPFAM" id="SSF88946">
    <property type="entry name" value="Sigma2 domain of RNA polymerase sigma factors"/>
    <property type="match status" value="1"/>
</dbReference>
<proteinExistence type="inferred from homology"/>
<dbReference type="NCBIfam" id="TIGR02937">
    <property type="entry name" value="sigma70-ECF"/>
    <property type="match status" value="1"/>
</dbReference>
<feature type="domain" description="RNA polymerase sigma-70 region 2" evidence="7">
    <location>
        <begin position="29"/>
        <end position="93"/>
    </location>
</feature>
<comment type="caution">
    <text evidence="9">The sequence shown here is derived from an EMBL/GenBank/DDBJ whole genome shotgun (WGS) entry which is preliminary data.</text>
</comment>
<keyword evidence="5 6" id="KW-0804">Transcription</keyword>
<organism evidence="9 10">
    <name type="scientific">Plantimonas leprariae</name>
    <dbReference type="NCBI Taxonomy" id="2615207"/>
    <lineage>
        <taxon>Bacteria</taxon>
        <taxon>Pseudomonadati</taxon>
        <taxon>Pseudomonadota</taxon>
        <taxon>Alphaproteobacteria</taxon>
        <taxon>Hyphomicrobiales</taxon>
        <taxon>Aurantimonadaceae</taxon>
        <taxon>Plantimonas</taxon>
    </lineage>
</organism>
<evidence type="ECO:0000256" key="6">
    <source>
        <dbReference type="RuleBase" id="RU000716"/>
    </source>
</evidence>
<protein>
    <recommendedName>
        <fullName evidence="6">RNA polymerase sigma factor</fullName>
    </recommendedName>
</protein>
<evidence type="ECO:0000256" key="5">
    <source>
        <dbReference type="ARBA" id="ARBA00023163"/>
    </source>
</evidence>